<comment type="subcellular location">
    <subcellularLocation>
        <location evidence="1">Membrane</location>
        <topology evidence="1">Multi-pass membrane protein</topology>
    </subcellularLocation>
</comment>
<proteinExistence type="inferred from homology"/>
<dbReference type="InterPro" id="IPR005828">
    <property type="entry name" value="MFS_sugar_transport-like"/>
</dbReference>
<evidence type="ECO:0000256" key="8">
    <source>
        <dbReference type="SAM" id="Phobius"/>
    </source>
</evidence>
<keyword evidence="5 8" id="KW-1133">Transmembrane helix</keyword>
<evidence type="ECO:0000256" key="3">
    <source>
        <dbReference type="ARBA" id="ARBA00022448"/>
    </source>
</evidence>
<feature type="transmembrane region" description="Helical" evidence="8">
    <location>
        <begin position="35"/>
        <end position="61"/>
    </location>
</feature>
<dbReference type="InterPro" id="IPR003663">
    <property type="entry name" value="Sugar/inositol_transpt"/>
</dbReference>
<comment type="similarity">
    <text evidence="2">Belongs to the major facilitator superfamily. Sugar transporter (TC 2.A.1.1) family.</text>
</comment>
<evidence type="ECO:0000256" key="5">
    <source>
        <dbReference type="ARBA" id="ARBA00022989"/>
    </source>
</evidence>
<dbReference type="Pfam" id="PF00083">
    <property type="entry name" value="Sugar_tr"/>
    <property type="match status" value="1"/>
</dbReference>
<dbReference type="OrthoDB" id="4142200at2759"/>
<evidence type="ECO:0000256" key="2">
    <source>
        <dbReference type="ARBA" id="ARBA00010992"/>
    </source>
</evidence>
<dbReference type="PRINTS" id="PR00171">
    <property type="entry name" value="SUGRTRNSPORT"/>
</dbReference>
<evidence type="ECO:0000256" key="4">
    <source>
        <dbReference type="ARBA" id="ARBA00022692"/>
    </source>
</evidence>
<feature type="domain" description="Major facilitator superfamily (MFS) profile" evidence="9">
    <location>
        <begin position="1"/>
        <end position="127"/>
    </location>
</feature>
<dbReference type="STRING" id="4846.A0A367IP04"/>
<dbReference type="PANTHER" id="PTHR48022">
    <property type="entry name" value="PLASTIDIC GLUCOSE TRANSPORTER 4"/>
    <property type="match status" value="1"/>
</dbReference>
<keyword evidence="4 8" id="KW-0812">Transmembrane</keyword>
<reference evidence="10 11" key="1">
    <citation type="journal article" date="2018" name="G3 (Bethesda)">
        <title>Phylogenetic and Phylogenomic Definition of Rhizopus Species.</title>
        <authorList>
            <person name="Gryganskyi A.P."/>
            <person name="Golan J."/>
            <person name="Dolatabadi S."/>
            <person name="Mondo S."/>
            <person name="Robb S."/>
            <person name="Idnurm A."/>
            <person name="Muszewska A."/>
            <person name="Steczkiewicz K."/>
            <person name="Masonjones S."/>
            <person name="Liao H.L."/>
            <person name="Gajdeczka M.T."/>
            <person name="Anike F."/>
            <person name="Vuek A."/>
            <person name="Anishchenko I.M."/>
            <person name="Voigt K."/>
            <person name="de Hoog G.S."/>
            <person name="Smith M.E."/>
            <person name="Heitman J."/>
            <person name="Vilgalys R."/>
            <person name="Stajich J.E."/>
        </authorList>
    </citation>
    <scope>NUCLEOTIDE SEQUENCE [LARGE SCALE GENOMIC DNA]</scope>
    <source>
        <strain evidence="10 11">LSU 92-RS-03</strain>
    </source>
</reference>
<evidence type="ECO:0000256" key="1">
    <source>
        <dbReference type="ARBA" id="ARBA00004141"/>
    </source>
</evidence>
<keyword evidence="11" id="KW-1185">Reference proteome</keyword>
<accession>A0A367IP04</accession>
<keyword evidence="6 8" id="KW-0472">Membrane</keyword>
<comment type="caution">
    <text evidence="10">The sequence shown here is derived from an EMBL/GenBank/DDBJ whole genome shotgun (WGS) entry which is preliminary data.</text>
</comment>
<protein>
    <recommendedName>
        <fullName evidence="9">Major facilitator superfamily (MFS) profile domain-containing protein</fullName>
    </recommendedName>
</protein>
<feature type="region of interest" description="Disordered" evidence="7">
    <location>
        <begin position="186"/>
        <end position="219"/>
    </location>
</feature>
<dbReference type="InterPro" id="IPR036259">
    <property type="entry name" value="MFS_trans_sf"/>
</dbReference>
<feature type="transmembrane region" description="Helical" evidence="8">
    <location>
        <begin position="73"/>
        <end position="93"/>
    </location>
</feature>
<evidence type="ECO:0000313" key="10">
    <source>
        <dbReference type="EMBL" id="RCH79417.1"/>
    </source>
</evidence>
<dbReference type="InterPro" id="IPR050360">
    <property type="entry name" value="MFS_Sugar_Transporters"/>
</dbReference>
<dbReference type="GO" id="GO:0005351">
    <property type="term" value="F:carbohydrate:proton symporter activity"/>
    <property type="evidence" value="ECO:0007669"/>
    <property type="project" value="TreeGrafter"/>
</dbReference>
<sequence length="219" mass="24430">MIAIAVVSAVYDQDLIRPTSNNNIDLVSSIKNPRATYSVIALLCVFIACFALSWGPIGWLYPAEIYPQMIRANAMGVTTSCSYLFNLLISLVTPVMFSHVGWKTYIFFSCMCLVSAISVQLFYPETKGCSLEEIQLIFSGALVDQRADAHHPSTAAEALIQLEQIKHQQQRERLAQQDVLDLPFEWTIPPSSPQTNSSVRELRSHHSDIESSSHTSHVN</sequence>
<dbReference type="EMBL" id="PJQM01006599">
    <property type="protein sequence ID" value="RCH79417.1"/>
    <property type="molecule type" value="Genomic_DNA"/>
</dbReference>
<dbReference type="AlphaFoldDB" id="A0A367IP04"/>
<organism evidence="10 11">
    <name type="scientific">Rhizopus stolonifer</name>
    <name type="common">Rhizopus nigricans</name>
    <dbReference type="NCBI Taxonomy" id="4846"/>
    <lineage>
        <taxon>Eukaryota</taxon>
        <taxon>Fungi</taxon>
        <taxon>Fungi incertae sedis</taxon>
        <taxon>Mucoromycota</taxon>
        <taxon>Mucoromycotina</taxon>
        <taxon>Mucoromycetes</taxon>
        <taxon>Mucorales</taxon>
        <taxon>Mucorineae</taxon>
        <taxon>Rhizopodaceae</taxon>
        <taxon>Rhizopus</taxon>
    </lineage>
</organism>
<feature type="transmembrane region" description="Helical" evidence="8">
    <location>
        <begin position="105"/>
        <end position="123"/>
    </location>
</feature>
<evidence type="ECO:0000256" key="7">
    <source>
        <dbReference type="SAM" id="MobiDB-lite"/>
    </source>
</evidence>
<dbReference type="Proteomes" id="UP000253551">
    <property type="component" value="Unassembled WGS sequence"/>
</dbReference>
<feature type="compositionally biased region" description="Basic and acidic residues" evidence="7">
    <location>
        <begin position="200"/>
        <end position="211"/>
    </location>
</feature>
<evidence type="ECO:0000313" key="11">
    <source>
        <dbReference type="Proteomes" id="UP000253551"/>
    </source>
</evidence>
<dbReference type="GO" id="GO:0016020">
    <property type="term" value="C:membrane"/>
    <property type="evidence" value="ECO:0007669"/>
    <property type="project" value="UniProtKB-SubCell"/>
</dbReference>
<dbReference type="SUPFAM" id="SSF103473">
    <property type="entry name" value="MFS general substrate transporter"/>
    <property type="match status" value="1"/>
</dbReference>
<dbReference type="Gene3D" id="1.20.1250.20">
    <property type="entry name" value="MFS general substrate transporter like domains"/>
    <property type="match status" value="1"/>
</dbReference>
<dbReference type="PANTHER" id="PTHR48022:SF2">
    <property type="entry name" value="PLASTIDIC GLUCOSE TRANSPORTER 4"/>
    <property type="match status" value="1"/>
</dbReference>
<evidence type="ECO:0000256" key="6">
    <source>
        <dbReference type="ARBA" id="ARBA00023136"/>
    </source>
</evidence>
<dbReference type="PROSITE" id="PS50850">
    <property type="entry name" value="MFS"/>
    <property type="match status" value="1"/>
</dbReference>
<keyword evidence="3" id="KW-0813">Transport</keyword>
<evidence type="ECO:0000259" key="9">
    <source>
        <dbReference type="PROSITE" id="PS50850"/>
    </source>
</evidence>
<gene>
    <name evidence="10" type="ORF">CU098_006932</name>
</gene>
<dbReference type="InterPro" id="IPR020846">
    <property type="entry name" value="MFS_dom"/>
</dbReference>
<name>A0A367IP04_RHIST</name>